<feature type="signal peptide" evidence="2">
    <location>
        <begin position="1"/>
        <end position="21"/>
    </location>
</feature>
<keyword evidence="4" id="KW-1185">Reference proteome</keyword>
<evidence type="ECO:0000313" key="3">
    <source>
        <dbReference type="EMBL" id="MFC7613943.1"/>
    </source>
</evidence>
<feature type="region of interest" description="Disordered" evidence="1">
    <location>
        <begin position="683"/>
        <end position="749"/>
    </location>
</feature>
<dbReference type="SUPFAM" id="SSF53850">
    <property type="entry name" value="Periplasmic binding protein-like II"/>
    <property type="match status" value="1"/>
</dbReference>
<name>A0ABW2TL19_9PSEU</name>
<evidence type="ECO:0000256" key="2">
    <source>
        <dbReference type="SAM" id="SignalP"/>
    </source>
</evidence>
<proteinExistence type="predicted"/>
<organism evidence="3 4">
    <name type="scientific">Actinokineospora soli</name>
    <dbReference type="NCBI Taxonomy" id="1048753"/>
    <lineage>
        <taxon>Bacteria</taxon>
        <taxon>Bacillati</taxon>
        <taxon>Actinomycetota</taxon>
        <taxon>Actinomycetes</taxon>
        <taxon>Pseudonocardiales</taxon>
        <taxon>Pseudonocardiaceae</taxon>
        <taxon>Actinokineospora</taxon>
    </lineage>
</organism>
<evidence type="ECO:0000256" key="1">
    <source>
        <dbReference type="SAM" id="MobiDB-lite"/>
    </source>
</evidence>
<accession>A0ABW2TL19</accession>
<reference evidence="4" key="1">
    <citation type="journal article" date="2019" name="Int. J. Syst. Evol. Microbiol.">
        <title>The Global Catalogue of Microorganisms (GCM) 10K type strain sequencing project: providing services to taxonomists for standard genome sequencing and annotation.</title>
        <authorList>
            <consortium name="The Broad Institute Genomics Platform"/>
            <consortium name="The Broad Institute Genome Sequencing Center for Infectious Disease"/>
            <person name="Wu L."/>
            <person name="Ma J."/>
        </authorList>
    </citation>
    <scope>NUCLEOTIDE SEQUENCE [LARGE SCALE GENOMIC DNA]</scope>
    <source>
        <strain evidence="4">JCM 17695</strain>
    </source>
</reference>
<feature type="compositionally biased region" description="Low complexity" evidence="1">
    <location>
        <begin position="683"/>
        <end position="722"/>
    </location>
</feature>
<protein>
    <recommendedName>
        <fullName evidence="5">Secreted protein</fullName>
    </recommendedName>
</protein>
<dbReference type="Proteomes" id="UP001596512">
    <property type="component" value="Unassembled WGS sequence"/>
</dbReference>
<sequence length="784" mass="83212">MRALRLVLALVLVLAGALVWAQPAAGQPAAGSGKEVEVVTGPFTGLKIRVSQTKDLINQTIRVEWEGVRATGPQGRFASHYLQIMQCWGDEIAPKREQCQFGALQSLSGSVGLGNWTASRQVAYASPEDKAETIPRPANGVAYVPFDPVDGEPTTATGAYFDSSTSNEVPFAKTLATGRGQIDFEVQTAVEANGLGCGVVQPGTGKPRHCFLVVVPRGGTEVDGKEVAETGDAPRHLNSSPLSASNWVNAIPIRLDFRPVGRACPIGEREIPLSGNELVADAVARWQPALCAEGPTFGYAQVPDLIARDMVTADPEPGMVFVTDPVPPAEVTRPLVYAPVAISGLAVAFVFERQSRGPVVEPEEVWQRDGELVEDINLTPRLVAKLLTQSYRDVVPGNQEYLRKNPRRLNEDPDFLTINEDLVKHTALMNALDAMAPSVDMDVTAALWRWIDADPEARAFLDGTPDPWGMVVNKNYTGMRLPVTNFPRSDTTCHRAPFQTAPEQCALLAHPLAADLHEGARAISRGDTLGREEDPDAVVKPSYKRIPRQPVGQRSLLAIVDTPSALRYGLPMASLRNASGEFVPPSPDSLYAALEQTAPAPGTPVLSPDPAKLTGEAYPLPAITYAVAAPSTLGPDAPAYASLLAYAVGPGQRLGDGAGQLPLGYVPLPDDLREQALGAAQALLKGEPVPTPRPTDATPDPTEDPGTPGDDDPAPTSDAPDPAGQPVPAKPTKTTTPTPTPVAESWTTPSTPVSWWLRHLLAAVLVGGGLATAAGPVLRRFAGR</sequence>
<dbReference type="EMBL" id="JBHTEY010000004">
    <property type="protein sequence ID" value="MFC7613943.1"/>
    <property type="molecule type" value="Genomic_DNA"/>
</dbReference>
<evidence type="ECO:0000313" key="4">
    <source>
        <dbReference type="Proteomes" id="UP001596512"/>
    </source>
</evidence>
<evidence type="ECO:0008006" key="5">
    <source>
        <dbReference type="Google" id="ProtNLM"/>
    </source>
</evidence>
<comment type="caution">
    <text evidence="3">The sequence shown here is derived from an EMBL/GenBank/DDBJ whole genome shotgun (WGS) entry which is preliminary data.</text>
</comment>
<keyword evidence="2" id="KW-0732">Signal</keyword>
<feature type="compositionally biased region" description="Low complexity" evidence="1">
    <location>
        <begin position="730"/>
        <end position="743"/>
    </location>
</feature>
<feature type="chain" id="PRO_5045654177" description="Secreted protein" evidence="2">
    <location>
        <begin position="22"/>
        <end position="784"/>
    </location>
</feature>
<gene>
    <name evidence="3" type="ORF">ACFQV2_10655</name>
</gene>
<dbReference type="Gene3D" id="3.40.190.10">
    <property type="entry name" value="Periplasmic binding protein-like II"/>
    <property type="match status" value="1"/>
</dbReference>